<dbReference type="PROSITE" id="PS52016">
    <property type="entry name" value="TONB_DEPENDENT_REC_3"/>
    <property type="match status" value="1"/>
</dbReference>
<keyword evidence="6 8" id="KW-0472">Membrane</keyword>
<evidence type="ECO:0000256" key="2">
    <source>
        <dbReference type="ARBA" id="ARBA00022448"/>
    </source>
</evidence>
<evidence type="ECO:0000313" key="13">
    <source>
        <dbReference type="EMBL" id="SHH24403.1"/>
    </source>
</evidence>
<keyword evidence="2 8" id="KW-0813">Transport</keyword>
<dbReference type="PANTHER" id="PTHR40980">
    <property type="entry name" value="PLUG DOMAIN-CONTAINING PROTEIN"/>
    <property type="match status" value="1"/>
</dbReference>
<dbReference type="NCBIfam" id="TIGR01782">
    <property type="entry name" value="TonB-Xanth-Caul"/>
    <property type="match status" value="1"/>
</dbReference>
<dbReference type="Proteomes" id="UP000184520">
    <property type="component" value="Unassembled WGS sequence"/>
</dbReference>
<protein>
    <submittedName>
        <fullName evidence="13">TonB-dependent receptor</fullName>
    </submittedName>
</protein>
<proteinExistence type="inferred from homology"/>
<dbReference type="Pfam" id="PF07715">
    <property type="entry name" value="Plug"/>
    <property type="match status" value="1"/>
</dbReference>
<feature type="chain" id="PRO_5012138357" evidence="10">
    <location>
        <begin position="39"/>
        <end position="956"/>
    </location>
</feature>
<name>A0A1M5RF52_9ALTE</name>
<dbReference type="Pfam" id="PF00593">
    <property type="entry name" value="TonB_dep_Rec_b-barrel"/>
    <property type="match status" value="1"/>
</dbReference>
<keyword evidence="4 8" id="KW-0812">Transmembrane</keyword>
<comment type="subcellular location">
    <subcellularLocation>
        <location evidence="1 8">Cell outer membrane</location>
        <topology evidence="1 8">Multi-pass membrane protein</topology>
    </subcellularLocation>
</comment>
<evidence type="ECO:0000256" key="4">
    <source>
        <dbReference type="ARBA" id="ARBA00022692"/>
    </source>
</evidence>
<dbReference type="InterPro" id="IPR010104">
    <property type="entry name" value="TonB_rcpt_bac"/>
</dbReference>
<feature type="domain" description="TonB-dependent receptor-like beta-barrel" evidence="11">
    <location>
        <begin position="426"/>
        <end position="920"/>
    </location>
</feature>
<dbReference type="EMBL" id="FQWD01000007">
    <property type="protein sequence ID" value="SHH24403.1"/>
    <property type="molecule type" value="Genomic_DNA"/>
</dbReference>
<dbReference type="GO" id="GO:0009279">
    <property type="term" value="C:cell outer membrane"/>
    <property type="evidence" value="ECO:0007669"/>
    <property type="project" value="UniProtKB-SubCell"/>
</dbReference>
<evidence type="ECO:0000256" key="10">
    <source>
        <dbReference type="SAM" id="SignalP"/>
    </source>
</evidence>
<dbReference type="STRING" id="634436.SAMN05216361_4144"/>
<reference evidence="14" key="1">
    <citation type="submission" date="2016-11" db="EMBL/GenBank/DDBJ databases">
        <authorList>
            <person name="Varghese N."/>
            <person name="Submissions S."/>
        </authorList>
    </citation>
    <scope>NUCLEOTIDE SEQUENCE [LARGE SCALE GENOMIC DNA]</scope>
    <source>
        <strain evidence="14">CGMCC 1.8995</strain>
    </source>
</reference>
<feature type="domain" description="TonB-dependent receptor plug" evidence="12">
    <location>
        <begin position="72"/>
        <end position="182"/>
    </location>
</feature>
<dbReference type="InterPro" id="IPR037066">
    <property type="entry name" value="Plug_dom_sf"/>
</dbReference>
<dbReference type="InterPro" id="IPR039426">
    <property type="entry name" value="TonB-dep_rcpt-like"/>
</dbReference>
<dbReference type="AlphaFoldDB" id="A0A1M5RF52"/>
<evidence type="ECO:0000256" key="9">
    <source>
        <dbReference type="RuleBase" id="RU003357"/>
    </source>
</evidence>
<evidence type="ECO:0000256" key="6">
    <source>
        <dbReference type="ARBA" id="ARBA00023136"/>
    </source>
</evidence>
<dbReference type="InterPro" id="IPR000531">
    <property type="entry name" value="Beta-barrel_TonB"/>
</dbReference>
<keyword evidence="3 8" id="KW-1134">Transmembrane beta strand</keyword>
<keyword evidence="7 8" id="KW-0998">Cell outer membrane</keyword>
<evidence type="ECO:0000259" key="12">
    <source>
        <dbReference type="Pfam" id="PF07715"/>
    </source>
</evidence>
<dbReference type="SUPFAM" id="SSF56935">
    <property type="entry name" value="Porins"/>
    <property type="match status" value="1"/>
</dbReference>
<keyword evidence="5 9" id="KW-0798">TonB box</keyword>
<keyword evidence="10" id="KW-0732">Signal</keyword>
<keyword evidence="14" id="KW-1185">Reference proteome</keyword>
<sequence>MKVTHTDQHKGDVFSRTRTSLCVLSALGLLTHASATLAQEAEPQTTEDEETVEVIQVSGMRSSIITATEAKMSSDKIMDGISALDIGALPDRSVTETLQRVPGVAIDRYMTQGDPEHFSVEGNGVIVRGLTQVRSELNGRSTFSANGGRTLSFGDVPPELLSAVNVYKSPSADQIEGGIGGTIDLETRLPFQDDQQRVAVTLTANYGDLIEETKPAFSALYSNTWDTSAGKMGLLLDIAQSELSTRNDSMYVRPFFYRDDIEGHEGETVYVPRGADWRTMYFNRKRSGGYAALQWEPKENHELTFTYFVSDYDMTWNEDAIFVGNDPFAVQATTDSVFGDDNVLEYGRLYQDGGIPMGSDVRVSDQTAKTEDFALRYRWYNDTWAVESSLQRVNSSSKGLDSTVATEILVPYIDVDFRGSLPKVNSDETYLATPENYNWNFQMDNQYDREATMTAFDLDVTYYTGMELLSAVRFGGRYSDSRADNADTGYNWSALAVSWLQGGIVEGQENITPDASDLNLNTFDNFFGGRVPSPANVYAPIVSYARDYPQSYETLQNKFVYADWASWAYWSQRNLEDDQWQNDQSEKTTALYAMVDYDYMDGKFPISGNLGVRYVHTKNVAHGHLQYPFVSDFGNGAYEDLDAEHSYSKLLPSFNLKMELDEGLLLRFAASKAMARPDFNSMGANLTLSASVKESSQGKQEAGEPLGPDDYDLTLSADSNPYLDPMTSTQFDLSLEWYYDDANSMYAALFTKDIKGYQVYSLSQVEYGGYTYNATWPVSTGKADITGAELTINHFFNNLPAPFDGLGIQANYTYIDSSTELGDDTRPYDTDGSTYGTMPYQGLSKQAFNLVGMYEKDNWSIRLAYNWRDEFLMSTRANGFQADDSSWALPLFNAPTGYLDGSIAYKINDNYTVVLEANNLADTVTKNIMKQNGPGNHYGAYHVNDVRYALSLRANF</sequence>
<evidence type="ECO:0000256" key="8">
    <source>
        <dbReference type="PROSITE-ProRule" id="PRU01360"/>
    </source>
</evidence>
<evidence type="ECO:0000256" key="1">
    <source>
        <dbReference type="ARBA" id="ARBA00004571"/>
    </source>
</evidence>
<dbReference type="Gene3D" id="2.170.130.10">
    <property type="entry name" value="TonB-dependent receptor, plug domain"/>
    <property type="match status" value="1"/>
</dbReference>
<dbReference type="OrthoDB" id="8727862at2"/>
<dbReference type="PANTHER" id="PTHR40980:SF3">
    <property type="entry name" value="TONB-DEPENDENT RECEPTOR-LIKE BETA-BARREL DOMAIN-CONTAINING PROTEIN"/>
    <property type="match status" value="1"/>
</dbReference>
<comment type="similarity">
    <text evidence="8 9">Belongs to the TonB-dependent receptor family.</text>
</comment>
<evidence type="ECO:0000256" key="5">
    <source>
        <dbReference type="ARBA" id="ARBA00023077"/>
    </source>
</evidence>
<evidence type="ECO:0000313" key="14">
    <source>
        <dbReference type="Proteomes" id="UP000184520"/>
    </source>
</evidence>
<evidence type="ECO:0000259" key="11">
    <source>
        <dbReference type="Pfam" id="PF00593"/>
    </source>
</evidence>
<accession>A0A1M5RF52</accession>
<evidence type="ECO:0000256" key="7">
    <source>
        <dbReference type="ARBA" id="ARBA00023237"/>
    </source>
</evidence>
<dbReference type="InterPro" id="IPR036942">
    <property type="entry name" value="Beta-barrel_TonB_sf"/>
</dbReference>
<organism evidence="13 14">
    <name type="scientific">Marisediminitalea aggregata</name>
    <dbReference type="NCBI Taxonomy" id="634436"/>
    <lineage>
        <taxon>Bacteria</taxon>
        <taxon>Pseudomonadati</taxon>
        <taxon>Pseudomonadota</taxon>
        <taxon>Gammaproteobacteria</taxon>
        <taxon>Alteromonadales</taxon>
        <taxon>Alteromonadaceae</taxon>
        <taxon>Marisediminitalea</taxon>
    </lineage>
</organism>
<dbReference type="InterPro" id="IPR012910">
    <property type="entry name" value="Plug_dom"/>
</dbReference>
<gene>
    <name evidence="13" type="ORF">SAMN05216361_4144</name>
</gene>
<feature type="signal peptide" evidence="10">
    <location>
        <begin position="1"/>
        <end position="38"/>
    </location>
</feature>
<evidence type="ECO:0000256" key="3">
    <source>
        <dbReference type="ARBA" id="ARBA00022452"/>
    </source>
</evidence>
<dbReference type="RefSeq" id="WP_073325076.1">
    <property type="nucleotide sequence ID" value="NZ_FQWD01000007.1"/>
</dbReference>
<dbReference type="Gene3D" id="2.40.170.20">
    <property type="entry name" value="TonB-dependent receptor, beta-barrel domain"/>
    <property type="match status" value="1"/>
</dbReference>
<keyword evidence="13" id="KW-0675">Receptor</keyword>